<name>A0ABW5VGP7_9FLAO</name>
<keyword evidence="2" id="KW-1185">Reference proteome</keyword>
<comment type="caution">
    <text evidence="1">The sequence shown here is derived from an EMBL/GenBank/DDBJ whole genome shotgun (WGS) entry which is preliminary data.</text>
</comment>
<dbReference type="Proteomes" id="UP001597532">
    <property type="component" value="Unassembled WGS sequence"/>
</dbReference>
<dbReference type="RefSeq" id="WP_251805882.1">
    <property type="nucleotide sequence ID" value="NZ_CP166679.1"/>
</dbReference>
<proteinExistence type="predicted"/>
<sequence>MRQTLTTLGLLLTCMNMFTQDLYIGVSEMDITPKLPVALAGQFHLRIAHEISTPLTANIIVLESRSGKKSLDKTIFVSCDLVGIPNQVWNMVRQEVKKRIPDFNTDKIIINATHSHTTPVLNDASDKTTFLYKLPEQGVTQVGEYRSFLVNQITTGIVSAWEKRVKGKMSWGLDRAAIPYNRRVVYKDGEAVMYGTTVTPNFNNIEGYEDHDVHSLFFWNGSDKLLGMAVEVACPAQEVEGDTKVNADYWHPVREKLKKQFGNDVVIAGLIGASGDQSPHPIYRKEALERMRKLSNTSRMEDIALRIAEAVNRTYEIVENDKHSEVIMEHQARKIELPMRKITVDEYIESRLISNEAAEQISRDPAKAEQLNTRMTWYGDVVKRYEVQKTNPNPQYETEIHVIRLGDIVVCTNQFELFTDFGLQMQSRSKALQTIVVQLAGPGTYLPTSKAAKGGGYSAVCQSNVVGPEGGAILVEETLELINAMWNEN</sequence>
<evidence type="ECO:0000313" key="1">
    <source>
        <dbReference type="EMBL" id="MFD2790094.1"/>
    </source>
</evidence>
<evidence type="ECO:0008006" key="3">
    <source>
        <dbReference type="Google" id="ProtNLM"/>
    </source>
</evidence>
<protein>
    <recommendedName>
        <fullName evidence="3">Neutral/alkaline non-lysosomal ceramidase, N-terminal</fullName>
    </recommendedName>
</protein>
<organism evidence="1 2">
    <name type="scientific">Arenibacter antarcticus</name>
    <dbReference type="NCBI Taxonomy" id="2040469"/>
    <lineage>
        <taxon>Bacteria</taxon>
        <taxon>Pseudomonadati</taxon>
        <taxon>Bacteroidota</taxon>
        <taxon>Flavobacteriia</taxon>
        <taxon>Flavobacteriales</taxon>
        <taxon>Flavobacteriaceae</taxon>
        <taxon>Arenibacter</taxon>
    </lineage>
</organism>
<reference evidence="2" key="1">
    <citation type="journal article" date="2019" name="Int. J. Syst. Evol. Microbiol.">
        <title>The Global Catalogue of Microorganisms (GCM) 10K type strain sequencing project: providing services to taxonomists for standard genome sequencing and annotation.</title>
        <authorList>
            <consortium name="The Broad Institute Genomics Platform"/>
            <consortium name="The Broad Institute Genome Sequencing Center for Infectious Disease"/>
            <person name="Wu L."/>
            <person name="Ma J."/>
        </authorList>
    </citation>
    <scope>NUCLEOTIDE SEQUENCE [LARGE SCALE GENOMIC DNA]</scope>
    <source>
        <strain evidence="2">KCTC 52924</strain>
    </source>
</reference>
<evidence type="ECO:0000313" key="2">
    <source>
        <dbReference type="Proteomes" id="UP001597532"/>
    </source>
</evidence>
<dbReference type="EMBL" id="JBHUOK010000030">
    <property type="protein sequence ID" value="MFD2790094.1"/>
    <property type="molecule type" value="Genomic_DNA"/>
</dbReference>
<accession>A0ABW5VGP7</accession>
<gene>
    <name evidence="1" type="ORF">ACFS1K_09995</name>
</gene>